<gene>
    <name evidence="1" type="ORF">BKK80_11390</name>
</gene>
<evidence type="ECO:0000313" key="2">
    <source>
        <dbReference type="Proteomes" id="UP000177515"/>
    </source>
</evidence>
<protein>
    <submittedName>
        <fullName evidence="1">Uncharacterized protein</fullName>
    </submittedName>
</protein>
<evidence type="ECO:0000313" key="1">
    <source>
        <dbReference type="EMBL" id="AOZ06361.1"/>
    </source>
</evidence>
<reference evidence="1 2" key="1">
    <citation type="submission" date="2016-10" db="EMBL/GenBank/DDBJ databases">
        <title>Complete genome sequences of three Cupriavidus strains isolated from various Malaysian environments.</title>
        <authorList>
            <person name="Abdullah A.A.-A."/>
            <person name="Shafie N.A.H."/>
            <person name="Lau N.S."/>
        </authorList>
    </citation>
    <scope>NUCLEOTIDE SEQUENCE [LARGE SCALE GENOMIC DNA]</scope>
    <source>
        <strain evidence="1 2">USMAA1020</strain>
    </source>
</reference>
<keyword evidence="2" id="KW-1185">Reference proteome</keyword>
<dbReference type="EMBL" id="CP017754">
    <property type="protein sequence ID" value="AOZ06361.1"/>
    <property type="molecule type" value="Genomic_DNA"/>
</dbReference>
<dbReference type="RefSeq" id="WP_071069454.1">
    <property type="nucleotide sequence ID" value="NZ_CP017754.1"/>
</dbReference>
<dbReference type="Proteomes" id="UP000177515">
    <property type="component" value="Chromosome 1"/>
</dbReference>
<accession>A0ABM6F4G5</accession>
<organism evidence="1 2">
    <name type="scientific">Cupriavidus malaysiensis</name>
    <dbReference type="NCBI Taxonomy" id="367825"/>
    <lineage>
        <taxon>Bacteria</taxon>
        <taxon>Pseudomonadati</taxon>
        <taxon>Pseudomonadota</taxon>
        <taxon>Betaproteobacteria</taxon>
        <taxon>Burkholderiales</taxon>
        <taxon>Burkholderiaceae</taxon>
        <taxon>Cupriavidus</taxon>
    </lineage>
</organism>
<name>A0ABM6F4G5_9BURK</name>
<proteinExistence type="predicted"/>
<sequence>MLDVNAELRDFEMSTRHITEGRQRIRRQIGLVRELRADGHDTTLALQFLHVLCGAVAAEREHRALVAKVLVERMPGYRPPDGP</sequence>